<name>A0ABY1PPI7_9BACT</name>
<sequence>MSRLFFGMILGAGLMYGAIHYHVVRGDDGVFLVPKVTNELHDVYVDIRGFTLEDWRTHKPLAAAIMKSDKSELLSDTTLGGMKDGLHSVVDRLFSEGT</sequence>
<proteinExistence type="predicted"/>
<dbReference type="EMBL" id="FXUG01000001">
    <property type="protein sequence ID" value="SMP39020.1"/>
    <property type="molecule type" value="Genomic_DNA"/>
</dbReference>
<comment type="caution">
    <text evidence="1">The sequence shown here is derived from an EMBL/GenBank/DDBJ whole genome shotgun (WGS) entry which is preliminary data.</text>
</comment>
<gene>
    <name evidence="1" type="ORF">SAMN06265222_101235</name>
</gene>
<keyword evidence="2" id="KW-1185">Reference proteome</keyword>
<accession>A0ABY1PPI7</accession>
<dbReference type="Proteomes" id="UP001158067">
    <property type="component" value="Unassembled WGS sequence"/>
</dbReference>
<evidence type="ECO:0000313" key="2">
    <source>
        <dbReference type="Proteomes" id="UP001158067"/>
    </source>
</evidence>
<organism evidence="1 2">
    <name type="scientific">Neorhodopirellula lusitana</name>
    <dbReference type="NCBI Taxonomy" id="445327"/>
    <lineage>
        <taxon>Bacteria</taxon>
        <taxon>Pseudomonadati</taxon>
        <taxon>Planctomycetota</taxon>
        <taxon>Planctomycetia</taxon>
        <taxon>Pirellulales</taxon>
        <taxon>Pirellulaceae</taxon>
        <taxon>Neorhodopirellula</taxon>
    </lineage>
</organism>
<evidence type="ECO:0000313" key="1">
    <source>
        <dbReference type="EMBL" id="SMP39020.1"/>
    </source>
</evidence>
<reference evidence="1 2" key="1">
    <citation type="submission" date="2017-05" db="EMBL/GenBank/DDBJ databases">
        <authorList>
            <person name="Varghese N."/>
            <person name="Submissions S."/>
        </authorList>
    </citation>
    <scope>NUCLEOTIDE SEQUENCE [LARGE SCALE GENOMIC DNA]</scope>
    <source>
        <strain evidence="1 2">DSM 25457</strain>
    </source>
</reference>
<dbReference type="RefSeq" id="WP_283430489.1">
    <property type="nucleotide sequence ID" value="NZ_CAWLDM010000001.1"/>
</dbReference>
<protein>
    <submittedName>
        <fullName evidence="1">Uncharacterized protein</fullName>
    </submittedName>
</protein>